<evidence type="ECO:0000313" key="1">
    <source>
        <dbReference type="EMBL" id="KAG9977990.1"/>
    </source>
</evidence>
<reference evidence="1" key="1">
    <citation type="journal article" date="2021" name="J Fungi (Basel)">
        <title>Virulence traits and population genomics of the black yeast Aureobasidium melanogenum.</title>
        <authorList>
            <person name="Cernosa A."/>
            <person name="Sun X."/>
            <person name="Gostincar C."/>
            <person name="Fang C."/>
            <person name="Gunde-Cimerman N."/>
            <person name="Song Z."/>
        </authorList>
    </citation>
    <scope>NUCLEOTIDE SEQUENCE</scope>
    <source>
        <strain evidence="1">EXF-9298</strain>
    </source>
</reference>
<dbReference type="Proteomes" id="UP000729357">
    <property type="component" value="Unassembled WGS sequence"/>
</dbReference>
<evidence type="ECO:0000313" key="2">
    <source>
        <dbReference type="Proteomes" id="UP000729357"/>
    </source>
</evidence>
<accession>A0A9P8FNM6</accession>
<keyword evidence="2" id="KW-1185">Reference proteome</keyword>
<organism evidence="1 2">
    <name type="scientific">Aureobasidium melanogenum</name>
    <name type="common">Aureobasidium pullulans var. melanogenum</name>
    <dbReference type="NCBI Taxonomy" id="46634"/>
    <lineage>
        <taxon>Eukaryota</taxon>
        <taxon>Fungi</taxon>
        <taxon>Dikarya</taxon>
        <taxon>Ascomycota</taxon>
        <taxon>Pezizomycotina</taxon>
        <taxon>Dothideomycetes</taxon>
        <taxon>Dothideomycetidae</taxon>
        <taxon>Dothideales</taxon>
        <taxon>Saccotheciaceae</taxon>
        <taxon>Aureobasidium</taxon>
    </lineage>
</organism>
<feature type="non-terminal residue" evidence="1">
    <location>
        <position position="255"/>
    </location>
</feature>
<name>A0A9P8FNM6_AURME</name>
<reference evidence="1" key="2">
    <citation type="submission" date="2021-08" db="EMBL/GenBank/DDBJ databases">
        <authorList>
            <person name="Gostincar C."/>
            <person name="Sun X."/>
            <person name="Song Z."/>
            <person name="Gunde-Cimerman N."/>
        </authorList>
    </citation>
    <scope>NUCLEOTIDE SEQUENCE</scope>
    <source>
        <strain evidence="1">EXF-9298</strain>
    </source>
</reference>
<dbReference type="EMBL" id="JAHFXS010001355">
    <property type="protein sequence ID" value="KAG9977990.1"/>
    <property type="molecule type" value="Genomic_DNA"/>
</dbReference>
<sequence>MCHFDADLCELFELHRYRILQLRRKCLSRLFEELEILPETTDRDELQVVWDHEWPREIAGHLPSEIRSGNDLYALITDGTSQPRPQDERLQVFTEMEALLRDRTAQLSDLGPLTLPEDFKELCALTDSLEGPGLPRTDTGIPNAFSGVRGALASLKSAGDHELMKDMTGLWILGYDATVVFFVGELKAPVPGGTWLCWSKRDDHDTWQWRWVTRLGRDGDPHIFEDVKGLLDGYWKTYLSVVYASYGDVGQDAIL</sequence>
<comment type="caution">
    <text evidence="1">The sequence shown here is derived from an EMBL/GenBank/DDBJ whole genome shotgun (WGS) entry which is preliminary data.</text>
</comment>
<protein>
    <submittedName>
        <fullName evidence="1">Uncharacterized protein</fullName>
    </submittedName>
</protein>
<gene>
    <name evidence="1" type="ORF">KCU98_g9714</name>
</gene>
<proteinExistence type="predicted"/>
<dbReference type="AlphaFoldDB" id="A0A9P8FNM6"/>